<evidence type="ECO:0000256" key="2">
    <source>
        <dbReference type="ARBA" id="ARBA00012438"/>
    </source>
</evidence>
<gene>
    <name evidence="7" type="ORF">EOE48_09420</name>
</gene>
<dbReference type="SUPFAM" id="SSF55785">
    <property type="entry name" value="PYP-like sensor domain (PAS domain)"/>
    <property type="match status" value="1"/>
</dbReference>
<dbReference type="EC" id="2.7.13.3" evidence="2"/>
<organism evidence="7 8">
    <name type="scientific">Methylobacterium oryzihabitans</name>
    <dbReference type="NCBI Taxonomy" id="2499852"/>
    <lineage>
        <taxon>Bacteria</taxon>
        <taxon>Pseudomonadati</taxon>
        <taxon>Pseudomonadota</taxon>
        <taxon>Alphaproteobacteria</taxon>
        <taxon>Hyphomicrobiales</taxon>
        <taxon>Methylobacteriaceae</taxon>
        <taxon>Methylobacterium</taxon>
    </lineage>
</organism>
<dbReference type="OrthoDB" id="8003951at2"/>
<keyword evidence="5" id="KW-0418">Kinase</keyword>
<sequence length="200" mass="22252">MPSSDHTPQAPDYIVGKIAAMEIVGTWDWDILANRIYTDHVVAVLFGLEFEQATAGLPIEAYEAGIHPDDHDWVTARIREMVKSSGSFVAEYRTCLRNGDVCWVLARGHFYHDGTGRPVRSRGIIVDVTGRRLGAPGFTSELMNPTEHPLEHAVDLCLSVRDIVAEADRPFLLSITDMLLLELGRELSALIKADGKRRMI</sequence>
<comment type="catalytic activity">
    <reaction evidence="1">
        <text>ATP + protein L-histidine = ADP + protein N-phospho-L-histidine.</text>
        <dbReference type="EC" id="2.7.13.3"/>
    </reaction>
</comment>
<dbReference type="PANTHER" id="PTHR43304:SF1">
    <property type="entry name" value="PAC DOMAIN-CONTAINING PROTEIN"/>
    <property type="match status" value="1"/>
</dbReference>
<evidence type="ECO:0000259" key="6">
    <source>
        <dbReference type="Pfam" id="PF08447"/>
    </source>
</evidence>
<feature type="domain" description="PAS fold-3" evidence="6">
    <location>
        <begin position="36"/>
        <end position="124"/>
    </location>
</feature>
<dbReference type="InterPro" id="IPR052162">
    <property type="entry name" value="Sensor_kinase/Photoreceptor"/>
</dbReference>
<evidence type="ECO:0000313" key="8">
    <source>
        <dbReference type="Proteomes" id="UP000286997"/>
    </source>
</evidence>
<dbReference type="EMBL" id="SACP01000007">
    <property type="protein sequence ID" value="RVU19103.1"/>
    <property type="molecule type" value="Genomic_DNA"/>
</dbReference>
<dbReference type="InterPro" id="IPR035965">
    <property type="entry name" value="PAS-like_dom_sf"/>
</dbReference>
<dbReference type="InterPro" id="IPR013655">
    <property type="entry name" value="PAS_fold_3"/>
</dbReference>
<accession>A0A3S2WCD3</accession>
<dbReference type="InterPro" id="IPR000014">
    <property type="entry name" value="PAS"/>
</dbReference>
<dbReference type="AlphaFoldDB" id="A0A3S2WCD3"/>
<evidence type="ECO:0000256" key="3">
    <source>
        <dbReference type="ARBA" id="ARBA00022553"/>
    </source>
</evidence>
<reference evidence="7 8" key="1">
    <citation type="submission" date="2019-01" db="EMBL/GenBank/DDBJ databases">
        <authorList>
            <person name="Chen W.-M."/>
        </authorList>
    </citation>
    <scope>NUCLEOTIDE SEQUENCE [LARGE SCALE GENOMIC DNA]</scope>
    <source>
        <strain evidence="7 8">TER-1</strain>
    </source>
</reference>
<comment type="caution">
    <text evidence="7">The sequence shown here is derived from an EMBL/GenBank/DDBJ whole genome shotgun (WGS) entry which is preliminary data.</text>
</comment>
<dbReference type="GO" id="GO:0004673">
    <property type="term" value="F:protein histidine kinase activity"/>
    <property type="evidence" value="ECO:0007669"/>
    <property type="project" value="UniProtKB-EC"/>
</dbReference>
<proteinExistence type="predicted"/>
<name>A0A3S2WCD3_9HYPH</name>
<dbReference type="Proteomes" id="UP000286997">
    <property type="component" value="Unassembled WGS sequence"/>
</dbReference>
<keyword evidence="3" id="KW-0597">Phosphoprotein</keyword>
<keyword evidence="4" id="KW-0808">Transferase</keyword>
<dbReference type="Gene3D" id="2.10.70.100">
    <property type="match status" value="1"/>
</dbReference>
<evidence type="ECO:0000256" key="5">
    <source>
        <dbReference type="ARBA" id="ARBA00022777"/>
    </source>
</evidence>
<protein>
    <recommendedName>
        <fullName evidence="2">histidine kinase</fullName>
        <ecNumber evidence="2">2.7.13.3</ecNumber>
    </recommendedName>
</protein>
<evidence type="ECO:0000256" key="1">
    <source>
        <dbReference type="ARBA" id="ARBA00000085"/>
    </source>
</evidence>
<dbReference type="CDD" id="cd00130">
    <property type="entry name" value="PAS"/>
    <property type="match status" value="1"/>
</dbReference>
<evidence type="ECO:0000256" key="4">
    <source>
        <dbReference type="ARBA" id="ARBA00022679"/>
    </source>
</evidence>
<evidence type="ECO:0000313" key="7">
    <source>
        <dbReference type="EMBL" id="RVU19103.1"/>
    </source>
</evidence>
<dbReference type="Gene3D" id="3.30.450.20">
    <property type="entry name" value="PAS domain"/>
    <property type="match status" value="1"/>
</dbReference>
<dbReference type="Pfam" id="PF08447">
    <property type="entry name" value="PAS_3"/>
    <property type="match status" value="1"/>
</dbReference>
<dbReference type="PANTHER" id="PTHR43304">
    <property type="entry name" value="PHYTOCHROME-LIKE PROTEIN CPH1"/>
    <property type="match status" value="1"/>
</dbReference>
<keyword evidence="8" id="KW-1185">Reference proteome</keyword>